<proteinExistence type="inferred from homology"/>
<comment type="similarity">
    <text evidence="1">Belongs to the short-chain dehydrogenases/reductases (SDR) family.</text>
</comment>
<evidence type="ECO:0000313" key="3">
    <source>
        <dbReference type="EMBL" id="OBK88864.1"/>
    </source>
</evidence>
<evidence type="ECO:0008006" key="5">
    <source>
        <dbReference type="Google" id="ProtNLM"/>
    </source>
</evidence>
<dbReference type="PANTHER" id="PTHR44196:SF1">
    <property type="entry name" value="DEHYDROGENASE_REDUCTASE SDR FAMILY MEMBER 7B"/>
    <property type="match status" value="1"/>
</dbReference>
<evidence type="ECO:0000313" key="4">
    <source>
        <dbReference type="Proteomes" id="UP000093712"/>
    </source>
</evidence>
<evidence type="ECO:0000256" key="2">
    <source>
        <dbReference type="ARBA" id="ARBA00023002"/>
    </source>
</evidence>
<dbReference type="GO" id="GO:0016491">
    <property type="term" value="F:oxidoreductase activity"/>
    <property type="evidence" value="ECO:0007669"/>
    <property type="project" value="UniProtKB-KW"/>
</dbReference>
<dbReference type="Pfam" id="PF00106">
    <property type="entry name" value="adh_short"/>
    <property type="match status" value="1"/>
</dbReference>
<comment type="caution">
    <text evidence="3">The sequence shown here is derived from an EMBL/GenBank/DDBJ whole genome shotgun (WGS) entry which is preliminary data.</text>
</comment>
<reference evidence="3 4" key="1">
    <citation type="submission" date="2016-06" db="EMBL/GenBank/DDBJ databases">
        <authorList>
            <person name="Sutton G."/>
            <person name="Brinkac L."/>
            <person name="Sanka R."/>
            <person name="Adams M."/>
            <person name="Lau E."/>
            <person name="Garcia-Basteiro A."/>
            <person name="Lopez-Varela E."/>
            <person name="Palencia S."/>
        </authorList>
    </citation>
    <scope>NUCLEOTIDE SEQUENCE [LARGE SCALE GENOMIC DNA]</scope>
    <source>
        <strain evidence="3 4">1211594.5</strain>
    </source>
</reference>
<accession>A0AA91F4S3</accession>
<name>A0AA91F4S3_9MYCO</name>
<dbReference type="Gene3D" id="3.40.50.720">
    <property type="entry name" value="NAD(P)-binding Rossmann-like Domain"/>
    <property type="match status" value="1"/>
</dbReference>
<organism evidence="3 4">
    <name type="scientific">Mycolicibacter heraklionensis</name>
    <dbReference type="NCBI Taxonomy" id="512402"/>
    <lineage>
        <taxon>Bacteria</taxon>
        <taxon>Bacillati</taxon>
        <taxon>Actinomycetota</taxon>
        <taxon>Actinomycetes</taxon>
        <taxon>Mycobacteriales</taxon>
        <taxon>Mycobacteriaceae</taxon>
        <taxon>Mycolicibacter</taxon>
    </lineage>
</organism>
<dbReference type="Proteomes" id="UP000093712">
    <property type="component" value="Unassembled WGS sequence"/>
</dbReference>
<protein>
    <recommendedName>
        <fullName evidence="5">Short-chain dehydrogenase</fullName>
    </recommendedName>
</protein>
<dbReference type="GO" id="GO:0016020">
    <property type="term" value="C:membrane"/>
    <property type="evidence" value="ECO:0007669"/>
    <property type="project" value="TreeGrafter"/>
</dbReference>
<dbReference type="PANTHER" id="PTHR44196">
    <property type="entry name" value="DEHYDROGENASE/REDUCTASE SDR FAMILY MEMBER 7B"/>
    <property type="match status" value="1"/>
</dbReference>
<dbReference type="SUPFAM" id="SSF51735">
    <property type="entry name" value="NAD(P)-binding Rossmann-fold domains"/>
    <property type="match status" value="1"/>
</dbReference>
<dbReference type="RefSeq" id="WP_065038972.1">
    <property type="nucleotide sequence ID" value="NZ_LZME01000018.1"/>
</dbReference>
<gene>
    <name evidence="3" type="ORF">A5649_14805</name>
</gene>
<dbReference type="InterPro" id="IPR002347">
    <property type="entry name" value="SDR_fam"/>
</dbReference>
<dbReference type="InterPro" id="IPR036291">
    <property type="entry name" value="NAD(P)-bd_dom_sf"/>
</dbReference>
<keyword evidence="2" id="KW-0560">Oxidoreductase</keyword>
<dbReference type="AlphaFoldDB" id="A0AA91F4S3"/>
<dbReference type="EMBL" id="LZME01000018">
    <property type="protein sequence ID" value="OBK88864.1"/>
    <property type="molecule type" value="Genomic_DNA"/>
</dbReference>
<evidence type="ECO:0000256" key="1">
    <source>
        <dbReference type="ARBA" id="ARBA00006484"/>
    </source>
</evidence>
<sequence length="217" mass="22207">MIEAPQVTCEERTHPPRAVMIVIEAAGIGQVAAAQLAAQGHLVLLGGRRIEESERFAAQLRDRGGSAFAAHLDLAEPRSINQFLAAADYLIGTPDVLITDVGLAGPAGEGPDSVGVGAQTLATRLIPAMITRGRGDVVLVGPELAGVSCAAAQRKVDAWLAALDAEFVGTGVRASVVRSAQPGAFACAAEAGRLLAGMATESRLRLVEMLPAAGAAR</sequence>